<gene>
    <name evidence="3" type="ORF">FSC37_22320</name>
</gene>
<keyword evidence="2" id="KW-0472">Membrane</keyword>
<proteinExistence type="predicted"/>
<organism evidence="3 4">
    <name type="scientific">Piscinibacter aquaticus</name>
    <dbReference type="NCBI Taxonomy" id="392597"/>
    <lineage>
        <taxon>Bacteria</taxon>
        <taxon>Pseudomonadati</taxon>
        <taxon>Pseudomonadota</taxon>
        <taxon>Betaproteobacteria</taxon>
        <taxon>Burkholderiales</taxon>
        <taxon>Sphaerotilaceae</taxon>
        <taxon>Piscinibacter</taxon>
    </lineage>
</organism>
<accession>A0A5C6TN54</accession>
<keyword evidence="2" id="KW-0812">Transmembrane</keyword>
<feature type="coiled-coil region" evidence="1">
    <location>
        <begin position="221"/>
        <end position="248"/>
    </location>
</feature>
<comment type="caution">
    <text evidence="3">The sequence shown here is derived from an EMBL/GenBank/DDBJ whole genome shotgun (WGS) entry which is preliminary data.</text>
</comment>
<dbReference type="Proteomes" id="UP000321832">
    <property type="component" value="Unassembled WGS sequence"/>
</dbReference>
<evidence type="ECO:0000313" key="4">
    <source>
        <dbReference type="Proteomes" id="UP000321832"/>
    </source>
</evidence>
<evidence type="ECO:0000313" key="3">
    <source>
        <dbReference type="EMBL" id="TXC62112.1"/>
    </source>
</evidence>
<evidence type="ECO:0000256" key="2">
    <source>
        <dbReference type="SAM" id="Phobius"/>
    </source>
</evidence>
<sequence>MKQYSKPLMRRRQVGASLIEFGIVLIISGAVLLVAFKLSQPLSGDTTAEEADRVLETAEAALIEVAIATARLPPSEFGRIQQGVLSDQDQQKLRYRVAPELTILPAVQFKPLGINVDRAANELDFCSSLYEYSGQRLPISSGSFTGGAAFILEYRPFQATPWDPSEAVPLPGSAEANDAIREGRYFRVMTPEELFARLSCANKLSAASNLARAWQVAKATAALAKLDVNRLQADREQAEQDKALAQFMIFRNSFATVVNQVEAAEALFDLMGSMPTPDFLAFSLATFGLLQANIANGIYHAVAARRLEGQEELITRTKSAMGASEAASKRAANSEDVALRAAGDALRKKADL</sequence>
<dbReference type="AlphaFoldDB" id="A0A5C6TN54"/>
<keyword evidence="1" id="KW-0175">Coiled coil</keyword>
<dbReference type="EMBL" id="VOPW01000002">
    <property type="protein sequence ID" value="TXC62112.1"/>
    <property type="molecule type" value="Genomic_DNA"/>
</dbReference>
<keyword evidence="2" id="KW-1133">Transmembrane helix</keyword>
<reference evidence="3 4" key="1">
    <citation type="submission" date="2019-08" db="EMBL/GenBank/DDBJ databases">
        <authorList>
            <person name="Khan S.A."/>
            <person name="Jeon C.O."/>
            <person name="Jeong S.E."/>
        </authorList>
    </citation>
    <scope>NUCLEOTIDE SEQUENCE [LARGE SCALE GENOMIC DNA]</scope>
    <source>
        <strain evidence="4">IMCC1728</strain>
    </source>
</reference>
<keyword evidence="4" id="KW-1185">Reference proteome</keyword>
<protein>
    <submittedName>
        <fullName evidence="3">Type II secretion system protein</fullName>
    </submittedName>
</protein>
<feature type="transmembrane region" description="Helical" evidence="2">
    <location>
        <begin position="21"/>
        <end position="38"/>
    </location>
</feature>
<name>A0A5C6TN54_9BURK</name>
<evidence type="ECO:0000256" key="1">
    <source>
        <dbReference type="SAM" id="Coils"/>
    </source>
</evidence>